<dbReference type="Gene3D" id="3.30.450.40">
    <property type="match status" value="1"/>
</dbReference>
<gene>
    <name evidence="3" type="ORF">E3O46_04125</name>
</gene>
<sequence length="476" mass="51363">MARAHESAFGSAFGAGAGAGPARLFPRFGAEAHADSTSHADARGGVRRLVQESWERSLSLQIDPARPAPEPELSSDALRELRDRHPLSAVLPVVQNLLIRHSLESGLIVAIGDESGRLLWIDGDRTVRRQAEGMLFVEGADWSERRVGTSAPGTALALDHGIQIQRAEHFNRLAHSWSCTAVPIHDPDSGVILGVIDVTGGDDAVGPQTLPLVEAAAWAMEAELRIQRLRDRNDNGPGHGGPRDRAIVRVAGFTQAPPPTTQRRPTNARVSVLGRDTGFLENGLGSFELSPRHAEILTLLAWYRDGLTADRLSQLLSDQSNSVDNLRAEMVRLRKVLDGTAPPISIASRPYRLGSPVELDAQRVLALLERGAHRVALGTYRGPLLPASVAPGIVEIRSEISSRLRQALLSDASPDLLLEYARSDEAAWDEEVWRACLELLPPRSPKRASVVARLAKIEADLAETGAPGGGRNLPQP</sequence>
<feature type="domain" description="GAF" evidence="2">
    <location>
        <begin position="128"/>
        <end position="217"/>
    </location>
</feature>
<proteinExistence type="predicted"/>
<keyword evidence="4" id="KW-1185">Reference proteome</keyword>
<reference evidence="3 4" key="1">
    <citation type="submission" date="2019-03" db="EMBL/GenBank/DDBJ databases">
        <title>Genomics of glacier-inhabiting Cryobacterium strains.</title>
        <authorList>
            <person name="Liu Q."/>
            <person name="Xin Y.-H."/>
        </authorList>
    </citation>
    <scope>NUCLEOTIDE SEQUENCE [LARGE SCALE GENOMIC DNA]</scope>
    <source>
        <strain evidence="3 4">MDB1-5</strain>
    </source>
</reference>
<evidence type="ECO:0000313" key="3">
    <source>
        <dbReference type="EMBL" id="TFC22797.1"/>
    </source>
</evidence>
<keyword evidence="1" id="KW-0175">Coiled coil</keyword>
<evidence type="ECO:0000256" key="1">
    <source>
        <dbReference type="SAM" id="Coils"/>
    </source>
</evidence>
<accession>A0ABY2IR25</accession>
<name>A0ABY2IR25_9MICO</name>
<feature type="coiled-coil region" evidence="1">
    <location>
        <begin position="309"/>
        <end position="336"/>
    </location>
</feature>
<dbReference type="InterPro" id="IPR003018">
    <property type="entry name" value="GAF"/>
</dbReference>
<dbReference type="Proteomes" id="UP000297604">
    <property type="component" value="Unassembled WGS sequence"/>
</dbReference>
<protein>
    <submittedName>
        <fullName evidence="3">GAF domain-containing protein</fullName>
    </submittedName>
</protein>
<organism evidence="3 4">
    <name type="scientific">Cryobacterium glucosi</name>
    <dbReference type="NCBI Taxonomy" id="1259175"/>
    <lineage>
        <taxon>Bacteria</taxon>
        <taxon>Bacillati</taxon>
        <taxon>Actinomycetota</taxon>
        <taxon>Actinomycetes</taxon>
        <taxon>Micrococcales</taxon>
        <taxon>Microbacteriaceae</taxon>
        <taxon>Cryobacterium</taxon>
    </lineage>
</organism>
<dbReference type="EMBL" id="SOFS01000012">
    <property type="protein sequence ID" value="TFC22797.1"/>
    <property type="molecule type" value="Genomic_DNA"/>
</dbReference>
<evidence type="ECO:0000259" key="2">
    <source>
        <dbReference type="Pfam" id="PF01590"/>
    </source>
</evidence>
<comment type="caution">
    <text evidence="3">The sequence shown here is derived from an EMBL/GenBank/DDBJ whole genome shotgun (WGS) entry which is preliminary data.</text>
</comment>
<dbReference type="InterPro" id="IPR029016">
    <property type="entry name" value="GAF-like_dom_sf"/>
</dbReference>
<evidence type="ECO:0000313" key="4">
    <source>
        <dbReference type="Proteomes" id="UP000297604"/>
    </source>
</evidence>
<dbReference type="Pfam" id="PF01590">
    <property type="entry name" value="GAF"/>
    <property type="match status" value="1"/>
</dbReference>